<dbReference type="AlphaFoldDB" id="A0A8T2P7N5"/>
<dbReference type="GO" id="GO:0097120">
    <property type="term" value="P:receptor localization to synapse"/>
    <property type="evidence" value="ECO:0007669"/>
    <property type="project" value="TreeGrafter"/>
</dbReference>
<dbReference type="GO" id="GO:0043005">
    <property type="term" value="C:neuron projection"/>
    <property type="evidence" value="ECO:0007669"/>
    <property type="project" value="TreeGrafter"/>
</dbReference>
<dbReference type="GO" id="GO:0099072">
    <property type="term" value="P:regulation of postsynaptic membrane neurotransmitter receptor levels"/>
    <property type="evidence" value="ECO:0007669"/>
    <property type="project" value="TreeGrafter"/>
</dbReference>
<feature type="non-terminal residue" evidence="3">
    <location>
        <position position="57"/>
    </location>
</feature>
<dbReference type="Pfam" id="PF00625">
    <property type="entry name" value="Guanylate_kin"/>
    <property type="match status" value="1"/>
</dbReference>
<comment type="caution">
    <text evidence="3">The sequence shown here is derived from an EMBL/GenBank/DDBJ whole genome shotgun (WGS) entry which is preliminary data.</text>
</comment>
<dbReference type="GO" id="GO:0019901">
    <property type="term" value="F:protein kinase binding"/>
    <property type="evidence" value="ECO:0007669"/>
    <property type="project" value="TreeGrafter"/>
</dbReference>
<keyword evidence="4" id="KW-1185">Reference proteome</keyword>
<protein>
    <recommendedName>
        <fullName evidence="2">Guanylate kinase-like domain-containing protein</fullName>
    </recommendedName>
</protein>
<accession>A0A8T2P7N5</accession>
<keyword evidence="1" id="KW-0677">Repeat</keyword>
<dbReference type="GO" id="GO:0098609">
    <property type="term" value="P:cell-cell adhesion"/>
    <property type="evidence" value="ECO:0007669"/>
    <property type="project" value="TreeGrafter"/>
</dbReference>
<dbReference type="GO" id="GO:0031594">
    <property type="term" value="C:neuromuscular junction"/>
    <property type="evidence" value="ECO:0007669"/>
    <property type="project" value="TreeGrafter"/>
</dbReference>
<feature type="domain" description="Guanylate kinase-like" evidence="2">
    <location>
        <begin position="1"/>
        <end position="57"/>
    </location>
</feature>
<dbReference type="InterPro" id="IPR027417">
    <property type="entry name" value="P-loop_NTPase"/>
</dbReference>
<dbReference type="InterPro" id="IPR050614">
    <property type="entry name" value="Synaptic_Scaffolding_LAP-MAGUK"/>
</dbReference>
<dbReference type="SUPFAM" id="SSF52540">
    <property type="entry name" value="P-loop containing nucleoside triphosphate hydrolases"/>
    <property type="match status" value="1"/>
</dbReference>
<evidence type="ECO:0000259" key="2">
    <source>
        <dbReference type="PROSITE" id="PS50052"/>
    </source>
</evidence>
<dbReference type="GO" id="GO:0007268">
    <property type="term" value="P:chemical synaptic transmission"/>
    <property type="evidence" value="ECO:0007669"/>
    <property type="project" value="TreeGrafter"/>
</dbReference>
<dbReference type="GO" id="GO:0016323">
    <property type="term" value="C:basolateral plasma membrane"/>
    <property type="evidence" value="ECO:0007669"/>
    <property type="project" value="TreeGrafter"/>
</dbReference>
<dbReference type="PANTHER" id="PTHR23119">
    <property type="entry name" value="DISCS LARGE"/>
    <property type="match status" value="1"/>
</dbReference>
<dbReference type="GO" id="GO:0045197">
    <property type="term" value="P:establishment or maintenance of epithelial cell apical/basal polarity"/>
    <property type="evidence" value="ECO:0007669"/>
    <property type="project" value="TreeGrafter"/>
</dbReference>
<sequence length="57" mass="6628">MKDRINDDLISEFPDKFGSCVPQQMERDIQEHKFIEAGQYNDNLYGTSVQSVKYVAE</sequence>
<dbReference type="GO" id="GO:0043113">
    <property type="term" value="P:receptor clustering"/>
    <property type="evidence" value="ECO:0007669"/>
    <property type="project" value="TreeGrafter"/>
</dbReference>
<dbReference type="InterPro" id="IPR008144">
    <property type="entry name" value="Guanylate_kin-like_dom"/>
</dbReference>
<reference evidence="3" key="1">
    <citation type="thesis" date="2021" institute="BYU ScholarsArchive" country="Provo, UT, USA">
        <title>Applications of and Algorithms for Genome Assembly and Genomic Analyses with an Emphasis on Marine Teleosts.</title>
        <authorList>
            <person name="Pickett B.D."/>
        </authorList>
    </citation>
    <scope>NUCLEOTIDE SEQUENCE</scope>
    <source>
        <strain evidence="3">HI-2016</strain>
    </source>
</reference>
<evidence type="ECO:0000313" key="4">
    <source>
        <dbReference type="Proteomes" id="UP000824540"/>
    </source>
</evidence>
<dbReference type="GO" id="GO:0035255">
    <property type="term" value="F:ionotropic glutamate receptor binding"/>
    <property type="evidence" value="ECO:0007669"/>
    <property type="project" value="TreeGrafter"/>
</dbReference>
<gene>
    <name evidence="3" type="ORF">JZ751_002342</name>
</gene>
<proteinExistence type="predicted"/>
<name>A0A8T2P7N5_9TELE</name>
<evidence type="ECO:0000313" key="3">
    <source>
        <dbReference type="EMBL" id="KAG9348604.1"/>
    </source>
</evidence>
<dbReference type="InterPro" id="IPR008145">
    <property type="entry name" value="GK/Ca_channel_bsu"/>
</dbReference>
<evidence type="ECO:0000256" key="1">
    <source>
        <dbReference type="ARBA" id="ARBA00022737"/>
    </source>
</evidence>
<dbReference type="PANTHER" id="PTHR23119:SF6">
    <property type="entry name" value="DISKS LARGE HOMOLOG 2"/>
    <property type="match status" value="1"/>
</dbReference>
<dbReference type="PROSITE" id="PS50052">
    <property type="entry name" value="GUANYLATE_KINASE_2"/>
    <property type="match status" value="1"/>
</dbReference>
<dbReference type="Proteomes" id="UP000824540">
    <property type="component" value="Unassembled WGS sequence"/>
</dbReference>
<dbReference type="EMBL" id="JAFBMS010000011">
    <property type="protein sequence ID" value="KAG9348604.1"/>
    <property type="molecule type" value="Genomic_DNA"/>
</dbReference>
<dbReference type="GO" id="GO:0098839">
    <property type="term" value="C:postsynaptic density membrane"/>
    <property type="evidence" value="ECO:0007669"/>
    <property type="project" value="TreeGrafter"/>
</dbReference>
<organism evidence="3 4">
    <name type="scientific">Albula glossodonta</name>
    <name type="common">roundjaw bonefish</name>
    <dbReference type="NCBI Taxonomy" id="121402"/>
    <lineage>
        <taxon>Eukaryota</taxon>
        <taxon>Metazoa</taxon>
        <taxon>Chordata</taxon>
        <taxon>Craniata</taxon>
        <taxon>Vertebrata</taxon>
        <taxon>Euteleostomi</taxon>
        <taxon>Actinopterygii</taxon>
        <taxon>Neopterygii</taxon>
        <taxon>Teleostei</taxon>
        <taxon>Albuliformes</taxon>
        <taxon>Albulidae</taxon>
        <taxon>Albula</taxon>
    </lineage>
</organism>
<dbReference type="Gene3D" id="3.30.63.10">
    <property type="entry name" value="Guanylate Kinase phosphate binding domain"/>
    <property type="match status" value="1"/>
</dbReference>
<dbReference type="OrthoDB" id="78824at2759"/>